<dbReference type="Gramene" id="OPUNC05G17700.1">
    <property type="protein sequence ID" value="OPUNC05G17700.1"/>
    <property type="gene ID" value="OPUNC05G17700"/>
</dbReference>
<dbReference type="SUPFAM" id="SSF52047">
    <property type="entry name" value="RNI-like"/>
    <property type="match status" value="1"/>
</dbReference>
<sequence>MDLQMDIVPQSTIPIPVHCIEASISHSRLRHHCSPAGGIAVLLKSVSLIFFVAEPYLLHTVTHAVNGLLDGTGSSLERLEMDIWTDQVTVGATTLEQRRLFEQRFQSLFDAYSVPSRGLTSLTLQNLSFEEDVISGLLSSCTKMHQLSLSHCDFGATSNSNIWVEPEEPTQLCYTFNNLRDLYLQNITAT</sequence>
<name>A0A0E0L3Q5_ORYPU</name>
<organism evidence="1">
    <name type="scientific">Oryza punctata</name>
    <name type="common">Red rice</name>
    <dbReference type="NCBI Taxonomy" id="4537"/>
    <lineage>
        <taxon>Eukaryota</taxon>
        <taxon>Viridiplantae</taxon>
        <taxon>Streptophyta</taxon>
        <taxon>Embryophyta</taxon>
        <taxon>Tracheophyta</taxon>
        <taxon>Spermatophyta</taxon>
        <taxon>Magnoliopsida</taxon>
        <taxon>Liliopsida</taxon>
        <taxon>Poales</taxon>
        <taxon>Poaceae</taxon>
        <taxon>BOP clade</taxon>
        <taxon>Oryzoideae</taxon>
        <taxon>Oryzeae</taxon>
        <taxon>Oryzinae</taxon>
        <taxon>Oryza</taxon>
    </lineage>
</organism>
<dbReference type="PANTHER" id="PTHR32153">
    <property type="entry name" value="OJ000223_09.16 PROTEIN"/>
    <property type="match status" value="1"/>
</dbReference>
<dbReference type="InterPro" id="IPR032675">
    <property type="entry name" value="LRR_dom_sf"/>
</dbReference>
<reference evidence="1" key="2">
    <citation type="submission" date="2018-05" db="EMBL/GenBank/DDBJ databases">
        <title>OpunRS2 (Oryza punctata Reference Sequence Version 2).</title>
        <authorList>
            <person name="Zhang J."/>
            <person name="Kudrna D."/>
            <person name="Lee S."/>
            <person name="Talag J."/>
            <person name="Welchert J."/>
            <person name="Wing R.A."/>
        </authorList>
    </citation>
    <scope>NUCLEOTIDE SEQUENCE [LARGE SCALE GENOMIC DNA]</scope>
</reference>
<dbReference type="AlphaFoldDB" id="A0A0E0L3Q5"/>
<evidence type="ECO:0000313" key="2">
    <source>
        <dbReference type="Proteomes" id="UP000026962"/>
    </source>
</evidence>
<dbReference type="Gene3D" id="3.80.10.10">
    <property type="entry name" value="Ribonuclease Inhibitor"/>
    <property type="match status" value="1"/>
</dbReference>
<proteinExistence type="predicted"/>
<accession>A0A0E0L3Q5</accession>
<dbReference type="HOGENOM" id="CLU_1430160_0_0_1"/>
<protein>
    <submittedName>
        <fullName evidence="1">Uncharacterized protein</fullName>
    </submittedName>
</protein>
<dbReference type="Proteomes" id="UP000026962">
    <property type="component" value="Chromosome 5"/>
</dbReference>
<dbReference type="InterPro" id="IPR044997">
    <property type="entry name" value="F-box_plant"/>
</dbReference>
<dbReference type="EnsemblPlants" id="OPUNC05G17700.1">
    <property type="protein sequence ID" value="OPUNC05G17700.1"/>
    <property type="gene ID" value="OPUNC05G17700"/>
</dbReference>
<evidence type="ECO:0000313" key="1">
    <source>
        <dbReference type="EnsemblPlants" id="OPUNC05G17700.1"/>
    </source>
</evidence>
<reference evidence="1" key="1">
    <citation type="submission" date="2015-04" db="UniProtKB">
        <authorList>
            <consortium name="EnsemblPlants"/>
        </authorList>
    </citation>
    <scope>IDENTIFICATION</scope>
</reference>
<keyword evidence="2" id="KW-1185">Reference proteome</keyword>